<feature type="transmembrane region" description="Helical" evidence="1">
    <location>
        <begin position="349"/>
        <end position="370"/>
    </location>
</feature>
<organism evidence="4 5">
    <name type="scientific">Lachnobacterium bovis DSM 14045</name>
    <dbReference type="NCBI Taxonomy" id="1122142"/>
    <lineage>
        <taxon>Bacteria</taxon>
        <taxon>Bacillati</taxon>
        <taxon>Bacillota</taxon>
        <taxon>Clostridia</taxon>
        <taxon>Lachnospirales</taxon>
        <taxon>Lachnospiraceae</taxon>
        <taxon>Lachnobacterium</taxon>
    </lineage>
</organism>
<evidence type="ECO:0000256" key="1">
    <source>
        <dbReference type="SAM" id="Phobius"/>
    </source>
</evidence>
<dbReference type="OrthoDB" id="909787at2"/>
<feature type="transmembrane region" description="Helical" evidence="1">
    <location>
        <begin position="475"/>
        <end position="493"/>
    </location>
</feature>
<reference evidence="4 5" key="1">
    <citation type="submission" date="2016-10" db="EMBL/GenBank/DDBJ databases">
        <authorList>
            <person name="de Groot N.N."/>
        </authorList>
    </citation>
    <scope>NUCLEOTIDE SEQUENCE [LARGE SCALE GENOMIC DNA]</scope>
    <source>
        <strain evidence="4 5">DSM 14045</strain>
    </source>
</reference>
<protein>
    <recommendedName>
        <fullName evidence="6">Dolichyl-phosphate-mannose-protein mannosyltransferase</fullName>
    </recommendedName>
</protein>
<keyword evidence="1" id="KW-0472">Membrane</keyword>
<dbReference type="EMBL" id="FNPG01000010">
    <property type="protein sequence ID" value="SDY19474.1"/>
    <property type="molecule type" value="Genomic_DNA"/>
</dbReference>
<feature type="domain" description="DUF7657" evidence="3">
    <location>
        <begin position="21"/>
        <end position="436"/>
    </location>
</feature>
<feature type="transmembrane region" description="Helical" evidence="1">
    <location>
        <begin position="138"/>
        <end position="158"/>
    </location>
</feature>
<evidence type="ECO:0000259" key="3">
    <source>
        <dbReference type="Pfam" id="PF24677"/>
    </source>
</evidence>
<dbReference type="AlphaFoldDB" id="A0A1H3HXI7"/>
<evidence type="ECO:0000259" key="2">
    <source>
        <dbReference type="Pfam" id="PF24672"/>
    </source>
</evidence>
<feature type="transmembrane region" description="Helical" evidence="1">
    <location>
        <begin position="190"/>
        <end position="208"/>
    </location>
</feature>
<feature type="transmembrane region" description="Helical" evidence="1">
    <location>
        <begin position="500"/>
        <end position="518"/>
    </location>
</feature>
<evidence type="ECO:0000313" key="5">
    <source>
        <dbReference type="Proteomes" id="UP000183918"/>
    </source>
</evidence>
<feature type="transmembrane region" description="Helical" evidence="1">
    <location>
        <begin position="165"/>
        <end position="184"/>
    </location>
</feature>
<proteinExistence type="predicted"/>
<dbReference type="Pfam" id="PF24672">
    <property type="entry name" value="DUF7654"/>
    <property type="match status" value="1"/>
</dbReference>
<keyword evidence="5" id="KW-1185">Reference proteome</keyword>
<name>A0A1H3HXI7_9FIRM</name>
<gene>
    <name evidence="4" type="ORF">SAMN02910414_00969</name>
</gene>
<feature type="transmembrane region" description="Helical" evidence="1">
    <location>
        <begin position="382"/>
        <end position="401"/>
    </location>
</feature>
<evidence type="ECO:0008006" key="6">
    <source>
        <dbReference type="Google" id="ProtNLM"/>
    </source>
</evidence>
<keyword evidence="1" id="KW-1133">Transmembrane helix</keyword>
<keyword evidence="1" id="KW-0812">Transmembrane</keyword>
<evidence type="ECO:0000313" key="4">
    <source>
        <dbReference type="EMBL" id="SDY19474.1"/>
    </source>
</evidence>
<sequence>MKKKLNELTEIIKNIGSLIIKYRWLLALCVFVFCVALKIHGTSIGVYDVIFPTKISEDAAQKYNVAGHFRPVRGDELAVHTPTYFSQYYNGYKKYSHQMSVGKTNMILDYYAPVKDITVLCKPFNIGYILFGNERGLSFYWCSQMIMLFMAAFEMFYILTKKDSLLSIVGMCMIGFSPAMQWWMIPHMPIVFIYAMILFDLGYYMFTYKNKKMQWLFTVMEGFLAVGFALSIFPSCQIVTGLVAVVLLVVCLIRDRTECGIVEGMDKNEIKKNIINAVIKAAVAGTIAIGILLWFVITSREDLRLLTNTVYPGKRVVLGHNATLKDLFTELRSLTLAFRDTNILNNSEIATFIHFTPLFLVIFPSLARRLRNEKNNKKNMDLLVGKALFISLLVEIAFMGLGFSPRLAKLTLFSYVNRMQMGYGFTGVIFNIWCIDMLWKQKAMYKKWQLILLPVIYAITYEMMITIDLREYLRERYLCIEIVIMSVIVAFAIMKYKKLFALGMCSVMIFAGAFVNPICRGIAPITNHPISRFINETSRKDPNSYWIVADKSVQIANFAMANGAKSLTSTNFYPDYAKWNVLDKSGKKEEVYNRYLNHSMLLTNGKTNMHILTPDSVRVNVNPKDLLKLNVKYVMTKPQNEKILKKANIRYKKLFYEDGYAIYKIEK</sequence>
<feature type="transmembrane region" description="Helical" evidence="1">
    <location>
        <begin position="421"/>
        <end position="439"/>
    </location>
</feature>
<feature type="transmembrane region" description="Helical" evidence="1">
    <location>
        <begin position="215"/>
        <end position="232"/>
    </location>
</feature>
<feature type="transmembrane region" description="Helical" evidence="1">
    <location>
        <begin position="274"/>
        <end position="297"/>
    </location>
</feature>
<dbReference type="Pfam" id="PF24677">
    <property type="entry name" value="DUF7657"/>
    <property type="match status" value="1"/>
</dbReference>
<feature type="transmembrane region" description="Helical" evidence="1">
    <location>
        <begin position="238"/>
        <end position="253"/>
    </location>
</feature>
<dbReference type="InterPro" id="IPR056074">
    <property type="entry name" value="DUF7657"/>
</dbReference>
<dbReference type="InterPro" id="IPR056071">
    <property type="entry name" value="DUF7654"/>
</dbReference>
<feature type="transmembrane region" description="Helical" evidence="1">
    <location>
        <begin position="21"/>
        <end position="39"/>
    </location>
</feature>
<feature type="domain" description="DUF7654" evidence="2">
    <location>
        <begin position="524"/>
        <end position="666"/>
    </location>
</feature>
<dbReference type="Proteomes" id="UP000183918">
    <property type="component" value="Unassembled WGS sequence"/>
</dbReference>
<feature type="transmembrane region" description="Helical" evidence="1">
    <location>
        <begin position="451"/>
        <end position="469"/>
    </location>
</feature>
<accession>A0A1H3HXI7</accession>
<dbReference type="RefSeq" id="WP_074716644.1">
    <property type="nucleotide sequence ID" value="NZ_FNPG01000010.1"/>
</dbReference>
<dbReference type="STRING" id="1122142.SAMN02910414_00969"/>